<comment type="caution">
    <text evidence="1">The sequence shown here is derived from an EMBL/GenBank/DDBJ whole genome shotgun (WGS) entry which is preliminary data.</text>
</comment>
<organism evidence="1 2">
    <name type="scientific">Moorena bouillonii PNG</name>
    <dbReference type="NCBI Taxonomy" id="568701"/>
    <lineage>
        <taxon>Bacteria</taxon>
        <taxon>Bacillati</taxon>
        <taxon>Cyanobacteriota</taxon>
        <taxon>Cyanophyceae</taxon>
        <taxon>Coleofasciculales</taxon>
        <taxon>Coleofasciculaceae</taxon>
        <taxon>Moorena</taxon>
    </lineage>
</organism>
<sequence>MNIVLSSVGLIQANPIQVVKIQTALKGFADACNYANNTVKSSITSKNTPSAGDIHLRGWVCGGAGARGVMIALVLKTFSLQVRPHPARLVVSLLGGMVS</sequence>
<evidence type="ECO:0000313" key="2">
    <source>
        <dbReference type="Proteomes" id="UP000186657"/>
    </source>
</evidence>
<dbReference type="Proteomes" id="UP000186657">
    <property type="component" value="Unassembled WGS sequence"/>
</dbReference>
<gene>
    <name evidence="1" type="ORF">BJP37_13285</name>
</gene>
<evidence type="ECO:0000313" key="1">
    <source>
        <dbReference type="EMBL" id="OLT59850.1"/>
    </source>
</evidence>
<dbReference type="AlphaFoldDB" id="A0A1U7N1M1"/>
<accession>A0A1U7N1M1</accession>
<reference evidence="1 2" key="1">
    <citation type="submission" date="2016-10" db="EMBL/GenBank/DDBJ databases">
        <title>Comparative genomics uncovers the prolific and rare metabolic potential of the cyanobacterial genus Moorea.</title>
        <authorList>
            <person name="Leao T."/>
            <person name="Castelao G."/>
            <person name="Korobeynikov A."/>
            <person name="Monroe E.A."/>
            <person name="Podell S."/>
            <person name="Glukhov E."/>
            <person name="Allen E."/>
            <person name="Gerwick W.H."/>
            <person name="Gerwick L."/>
        </authorList>
    </citation>
    <scope>NUCLEOTIDE SEQUENCE [LARGE SCALE GENOMIC DNA]</scope>
    <source>
        <strain evidence="1 2">PNG5-198</strain>
    </source>
</reference>
<dbReference type="RefSeq" id="WP_075899568.1">
    <property type="nucleotide sequence ID" value="NZ_MKZS01000001.1"/>
</dbReference>
<name>A0A1U7N1M1_9CYAN</name>
<proteinExistence type="predicted"/>
<protein>
    <submittedName>
        <fullName evidence="1">Uncharacterized protein</fullName>
    </submittedName>
</protein>
<keyword evidence="2" id="KW-1185">Reference proteome</keyword>
<dbReference type="EMBL" id="MKZS01000001">
    <property type="protein sequence ID" value="OLT59850.1"/>
    <property type="molecule type" value="Genomic_DNA"/>
</dbReference>